<dbReference type="AlphaFoldDB" id="A0A1M4VT85"/>
<gene>
    <name evidence="1" type="ORF">SAMN02745784_01612</name>
</gene>
<evidence type="ECO:0000313" key="1">
    <source>
        <dbReference type="EMBL" id="SHE72013.1"/>
    </source>
</evidence>
<proteinExistence type="predicted"/>
<dbReference type="Gene3D" id="3.90.550.10">
    <property type="entry name" value="Spore Coat Polysaccharide Biosynthesis Protein SpsA, Chain A"/>
    <property type="match status" value="1"/>
</dbReference>
<dbReference type="PANTHER" id="PTHR36529">
    <property type="entry name" value="SLL1095 PROTEIN"/>
    <property type="match status" value="1"/>
</dbReference>
<dbReference type="NCBIfam" id="TIGR04282">
    <property type="entry name" value="glyco_like_cofC"/>
    <property type="match status" value="1"/>
</dbReference>
<dbReference type="Proteomes" id="UP000184114">
    <property type="component" value="Unassembled WGS sequence"/>
</dbReference>
<name>A0A1M4VT85_9FIRM</name>
<dbReference type="SUPFAM" id="SSF53448">
    <property type="entry name" value="Nucleotide-diphospho-sugar transferases"/>
    <property type="match status" value="1"/>
</dbReference>
<evidence type="ECO:0008006" key="3">
    <source>
        <dbReference type="Google" id="ProtNLM"/>
    </source>
</evidence>
<reference evidence="2" key="1">
    <citation type="submission" date="2016-11" db="EMBL/GenBank/DDBJ databases">
        <authorList>
            <person name="Varghese N."/>
            <person name="Submissions S."/>
        </authorList>
    </citation>
    <scope>NUCLEOTIDE SEQUENCE [LARGE SCALE GENOMIC DNA]</scope>
    <source>
        <strain evidence="2">DSM 18095</strain>
    </source>
</reference>
<dbReference type="GeneID" id="90993664"/>
<evidence type="ECO:0000313" key="2">
    <source>
        <dbReference type="Proteomes" id="UP000184114"/>
    </source>
</evidence>
<dbReference type="InterPro" id="IPR029044">
    <property type="entry name" value="Nucleotide-diphossugar_trans"/>
</dbReference>
<dbReference type="RefSeq" id="WP_072975174.1">
    <property type="nucleotide sequence ID" value="NZ_FQTY01000005.1"/>
</dbReference>
<dbReference type="Pfam" id="PF09837">
    <property type="entry name" value="DUF2064"/>
    <property type="match status" value="1"/>
</dbReference>
<keyword evidence="2" id="KW-1185">Reference proteome</keyword>
<sequence>MNNALILMTRIPIAGQTKTRLMDIMSGEECAWLHMAFLKDLFNTFKELKNEVDIYLTYTPENSLDIIEGIIPKYIKTFSQRGEDLGNKMSNAINDILLLGYEKVILIGSDIPHIRYRDILHAFHILGKNDIVLGPSYDGGYYLIGMKKPNEVLFNIGKRWGGKSVLESTIDMANNESLSIGLAAKYMDIDTKEDLFTFLKINKNQEVALNTVEFIRDWGERFVKGRIDRTDKTIY</sequence>
<organism evidence="1 2">
    <name type="scientific">Tissierella praeacuta DSM 18095</name>
    <dbReference type="NCBI Taxonomy" id="1123404"/>
    <lineage>
        <taxon>Bacteria</taxon>
        <taxon>Bacillati</taxon>
        <taxon>Bacillota</taxon>
        <taxon>Tissierellia</taxon>
        <taxon>Tissierellales</taxon>
        <taxon>Tissierellaceae</taxon>
        <taxon>Tissierella</taxon>
    </lineage>
</organism>
<dbReference type="InterPro" id="IPR018641">
    <property type="entry name" value="Trfase_1_rSAM/seldom-assoc"/>
</dbReference>
<dbReference type="STRING" id="1123404.SAMN02745784_01612"/>
<protein>
    <recommendedName>
        <fullName evidence="3">Glycosyltransferase</fullName>
    </recommendedName>
</protein>
<accession>A0A1M4VT85</accession>
<dbReference type="EMBL" id="FQTY01000005">
    <property type="protein sequence ID" value="SHE72013.1"/>
    <property type="molecule type" value="Genomic_DNA"/>
</dbReference>
<dbReference type="PANTHER" id="PTHR36529:SF1">
    <property type="entry name" value="GLYCOSYLTRANSFERASE"/>
    <property type="match status" value="1"/>
</dbReference>